<protein>
    <submittedName>
        <fullName evidence="1">Uncharacterized protein</fullName>
    </submittedName>
</protein>
<comment type="caution">
    <text evidence="1">The sequence shown here is derived from an EMBL/GenBank/DDBJ whole genome shotgun (WGS) entry which is preliminary data.</text>
</comment>
<organism evidence="1 2">
    <name type="scientific">Trifolium pratense</name>
    <name type="common">Red clover</name>
    <dbReference type="NCBI Taxonomy" id="57577"/>
    <lineage>
        <taxon>Eukaryota</taxon>
        <taxon>Viridiplantae</taxon>
        <taxon>Streptophyta</taxon>
        <taxon>Embryophyta</taxon>
        <taxon>Tracheophyta</taxon>
        <taxon>Spermatophyta</taxon>
        <taxon>Magnoliopsida</taxon>
        <taxon>eudicotyledons</taxon>
        <taxon>Gunneridae</taxon>
        <taxon>Pentapetalae</taxon>
        <taxon>rosids</taxon>
        <taxon>fabids</taxon>
        <taxon>Fabales</taxon>
        <taxon>Fabaceae</taxon>
        <taxon>Papilionoideae</taxon>
        <taxon>50 kb inversion clade</taxon>
        <taxon>NPAAA clade</taxon>
        <taxon>Hologalegina</taxon>
        <taxon>IRL clade</taxon>
        <taxon>Trifolieae</taxon>
        <taxon>Trifolium</taxon>
    </lineage>
</organism>
<evidence type="ECO:0000313" key="2">
    <source>
        <dbReference type="Proteomes" id="UP000236291"/>
    </source>
</evidence>
<reference evidence="1 2" key="2">
    <citation type="journal article" date="2017" name="Front. Plant Sci.">
        <title>Gene Classification and Mining of Molecular Markers Useful in Red Clover (Trifolium pratense) Breeding.</title>
        <authorList>
            <person name="Istvanek J."/>
            <person name="Dluhosova J."/>
            <person name="Dluhos P."/>
            <person name="Patkova L."/>
            <person name="Nedelnik J."/>
            <person name="Repkova J."/>
        </authorList>
    </citation>
    <scope>NUCLEOTIDE SEQUENCE [LARGE SCALE GENOMIC DNA]</scope>
    <source>
        <strain evidence="2">cv. Tatra</strain>
        <tissue evidence="1">Young leaves</tissue>
    </source>
</reference>
<dbReference type="Proteomes" id="UP000236291">
    <property type="component" value="Unassembled WGS sequence"/>
</dbReference>
<accession>A0A2K3MPY2</accession>
<gene>
    <name evidence="1" type="ORF">L195_g015968</name>
</gene>
<dbReference type="AlphaFoldDB" id="A0A2K3MPY2"/>
<dbReference type="EMBL" id="ASHM01010941">
    <property type="protein sequence ID" value="PNX92826.1"/>
    <property type="molecule type" value="Genomic_DNA"/>
</dbReference>
<name>A0A2K3MPY2_TRIPR</name>
<evidence type="ECO:0000313" key="1">
    <source>
        <dbReference type="EMBL" id="PNX92826.1"/>
    </source>
</evidence>
<sequence length="60" mass="6731">MFPNLCQTIAKVTIPKEHKPDCLVWNTTISGNLSLKEAYSFKCHHAAQDYLVQGLICPGR</sequence>
<reference evidence="1 2" key="1">
    <citation type="journal article" date="2014" name="Am. J. Bot.">
        <title>Genome assembly and annotation for red clover (Trifolium pratense; Fabaceae).</title>
        <authorList>
            <person name="Istvanek J."/>
            <person name="Jaros M."/>
            <person name="Krenek A."/>
            <person name="Repkova J."/>
        </authorList>
    </citation>
    <scope>NUCLEOTIDE SEQUENCE [LARGE SCALE GENOMIC DNA]</scope>
    <source>
        <strain evidence="2">cv. Tatra</strain>
        <tissue evidence="1">Young leaves</tissue>
    </source>
</reference>
<proteinExistence type="predicted"/>